<evidence type="ECO:0000259" key="10">
    <source>
        <dbReference type="PROSITE" id="PS50893"/>
    </source>
</evidence>
<feature type="transmembrane region" description="Helical" evidence="9">
    <location>
        <begin position="434"/>
        <end position="459"/>
    </location>
</feature>
<comment type="similarity">
    <text evidence="2">Belongs to the ABC transporter superfamily. ABCG family. Eye pigment precursor importer (TC 3.A.1.204) subfamily.</text>
</comment>
<evidence type="ECO:0000256" key="5">
    <source>
        <dbReference type="ARBA" id="ARBA00022741"/>
    </source>
</evidence>
<feature type="transmembrane region" description="Helical" evidence="9">
    <location>
        <begin position="534"/>
        <end position="554"/>
    </location>
</feature>
<dbReference type="SUPFAM" id="SSF52540">
    <property type="entry name" value="P-loop containing nucleoside triphosphate hydrolases"/>
    <property type="match status" value="1"/>
</dbReference>
<keyword evidence="5" id="KW-0547">Nucleotide-binding</keyword>
<comment type="caution">
    <text evidence="11">The sequence shown here is derived from an EMBL/GenBank/DDBJ whole genome shotgun (WGS) entry which is preliminary data.</text>
</comment>
<dbReference type="GO" id="GO:0140359">
    <property type="term" value="F:ABC-type transporter activity"/>
    <property type="evidence" value="ECO:0007669"/>
    <property type="project" value="InterPro"/>
</dbReference>
<dbReference type="PROSITE" id="PS50893">
    <property type="entry name" value="ABC_TRANSPORTER_2"/>
    <property type="match status" value="1"/>
</dbReference>
<dbReference type="InterPro" id="IPR027417">
    <property type="entry name" value="P-loop_NTPase"/>
</dbReference>
<dbReference type="SMART" id="SM00382">
    <property type="entry name" value="AAA"/>
    <property type="match status" value="1"/>
</dbReference>
<dbReference type="GO" id="GO:0005524">
    <property type="term" value="F:ATP binding"/>
    <property type="evidence" value="ECO:0007669"/>
    <property type="project" value="UniProtKB-KW"/>
</dbReference>
<dbReference type="InterPro" id="IPR003439">
    <property type="entry name" value="ABC_transporter-like_ATP-bd"/>
</dbReference>
<dbReference type="AlphaFoldDB" id="A0A9Q0M331"/>
<evidence type="ECO:0000313" key="11">
    <source>
        <dbReference type="EMBL" id="KAJ6218129.1"/>
    </source>
</evidence>
<dbReference type="PANTHER" id="PTHR48041">
    <property type="entry name" value="ABC TRANSPORTER G FAMILY MEMBER 28"/>
    <property type="match status" value="1"/>
</dbReference>
<keyword evidence="12" id="KW-1185">Reference proteome</keyword>
<dbReference type="Gene3D" id="3.40.50.300">
    <property type="entry name" value="P-loop containing nucleotide triphosphate hydrolases"/>
    <property type="match status" value="1"/>
</dbReference>
<dbReference type="InterPro" id="IPR013525">
    <property type="entry name" value="ABC2_TM"/>
</dbReference>
<accession>A0A9Q0M331</accession>
<organism evidence="11 12">
    <name type="scientific">Blomia tropicalis</name>
    <name type="common">Mite</name>
    <dbReference type="NCBI Taxonomy" id="40697"/>
    <lineage>
        <taxon>Eukaryota</taxon>
        <taxon>Metazoa</taxon>
        <taxon>Ecdysozoa</taxon>
        <taxon>Arthropoda</taxon>
        <taxon>Chelicerata</taxon>
        <taxon>Arachnida</taxon>
        <taxon>Acari</taxon>
        <taxon>Acariformes</taxon>
        <taxon>Sarcoptiformes</taxon>
        <taxon>Astigmata</taxon>
        <taxon>Glycyphagoidea</taxon>
        <taxon>Echimyopodidae</taxon>
        <taxon>Blomia</taxon>
    </lineage>
</organism>
<sequence>MVDNDEFNIVLNDLSYFIVKRYGSKFIPFSSTYQVKQVMNRQYGMFPSGNMTAILGPSGSGKSTLLRMLLGESEHIIMGNIGIVHKICNRNQKRKLKVACVRQEDHLPERLTLNESLLFASKLQNPQKNIKFHYDNCRRIIGLLSLEAIGNTMLMKCSGGQRRRVSIGLELLSYPDVLILDEPTTGLDSATCSKLVQLLQKLAHATDRRQSITIVATIHQPSASVLSYFDQLYVISSMGQRIFNGSPRTLIPYLESAGIECPTYHNPADFVCELATGEYGDDKVRLLTNMVEPVFCESLIPLQDIIKSKERSIWKDLWVLTFNVWLSILRDPFMLLMRIFAPIFMSISNGLIFQDSGHGTGCLPSVHELYNINPTSMFELMEQRAIAINSNLSNIFLVALGLFYVGMTPVLLFFPREFRTIAKQYKNGWHSVATYFIGKTIAETVFMMTGVLIYQIIWYNMTGQIVEFMRYFSIFIILNVIQLFGYFQGMIISAIYSHSALVSVYVGTLSMLPFMLLSGFIVRTKRVLWFMYPITYGSYFRFVFETILLIMYGFERCKINELDYELKADDIPKWVTVVTKFHSRTMKINFTEQQMNDPLIMGQFVLNNWFPRKSENQFSVLLDEFDLSESDIGFNIMALSTMMIVWLSTAYTIMYYRARRSS</sequence>
<gene>
    <name evidence="11" type="ORF">RDWZM_009286</name>
</gene>
<keyword evidence="6" id="KW-0067">ATP-binding</keyword>
<comment type="subcellular location">
    <subcellularLocation>
        <location evidence="1">Membrane</location>
        <topology evidence="1">Multi-pass membrane protein</topology>
    </subcellularLocation>
</comment>
<proteinExistence type="inferred from homology"/>
<evidence type="ECO:0000256" key="9">
    <source>
        <dbReference type="SAM" id="Phobius"/>
    </source>
</evidence>
<keyword evidence="8 9" id="KW-0472">Membrane</keyword>
<evidence type="ECO:0000256" key="3">
    <source>
        <dbReference type="ARBA" id="ARBA00022448"/>
    </source>
</evidence>
<dbReference type="InterPro" id="IPR003593">
    <property type="entry name" value="AAA+_ATPase"/>
</dbReference>
<keyword evidence="4 9" id="KW-0812">Transmembrane</keyword>
<name>A0A9Q0M331_BLOTA</name>
<evidence type="ECO:0000256" key="6">
    <source>
        <dbReference type="ARBA" id="ARBA00022840"/>
    </source>
</evidence>
<reference evidence="11" key="1">
    <citation type="submission" date="2022-12" db="EMBL/GenBank/DDBJ databases">
        <title>Genome assemblies of Blomia tropicalis.</title>
        <authorList>
            <person name="Cui Y."/>
        </authorList>
    </citation>
    <scope>NUCLEOTIDE SEQUENCE</scope>
    <source>
        <tissue evidence="11">Adult mites</tissue>
    </source>
</reference>
<feature type="transmembrane region" description="Helical" evidence="9">
    <location>
        <begin position="632"/>
        <end position="656"/>
    </location>
</feature>
<dbReference type="Proteomes" id="UP001142055">
    <property type="component" value="Chromosome 3"/>
</dbReference>
<protein>
    <recommendedName>
        <fullName evidence="10">ABC transporter domain-containing protein</fullName>
    </recommendedName>
</protein>
<evidence type="ECO:0000256" key="2">
    <source>
        <dbReference type="ARBA" id="ARBA00005814"/>
    </source>
</evidence>
<dbReference type="PANTHER" id="PTHR48041:SF78">
    <property type="entry name" value="ABC TRANSPORTER EXPRESSED IN TRACHEA, ISOFORM A"/>
    <property type="match status" value="1"/>
</dbReference>
<dbReference type="GO" id="GO:0005886">
    <property type="term" value="C:plasma membrane"/>
    <property type="evidence" value="ECO:0007669"/>
    <property type="project" value="TreeGrafter"/>
</dbReference>
<dbReference type="PROSITE" id="PS00211">
    <property type="entry name" value="ABC_TRANSPORTER_1"/>
    <property type="match status" value="1"/>
</dbReference>
<evidence type="ECO:0000256" key="7">
    <source>
        <dbReference type="ARBA" id="ARBA00022989"/>
    </source>
</evidence>
<dbReference type="InterPro" id="IPR050352">
    <property type="entry name" value="ABCG_transporters"/>
</dbReference>
<evidence type="ECO:0000256" key="1">
    <source>
        <dbReference type="ARBA" id="ARBA00004141"/>
    </source>
</evidence>
<feature type="transmembrane region" description="Helical" evidence="9">
    <location>
        <begin position="394"/>
        <end position="414"/>
    </location>
</feature>
<evidence type="ECO:0000313" key="12">
    <source>
        <dbReference type="Proteomes" id="UP001142055"/>
    </source>
</evidence>
<keyword evidence="7 9" id="KW-1133">Transmembrane helix</keyword>
<dbReference type="Pfam" id="PF01061">
    <property type="entry name" value="ABC2_membrane"/>
    <property type="match status" value="1"/>
</dbReference>
<keyword evidence="3" id="KW-0813">Transport</keyword>
<dbReference type="EMBL" id="JAPWDV010000003">
    <property type="protein sequence ID" value="KAJ6218129.1"/>
    <property type="molecule type" value="Genomic_DNA"/>
</dbReference>
<evidence type="ECO:0000256" key="4">
    <source>
        <dbReference type="ARBA" id="ARBA00022692"/>
    </source>
</evidence>
<dbReference type="InterPro" id="IPR017871">
    <property type="entry name" value="ABC_transporter-like_CS"/>
</dbReference>
<evidence type="ECO:0000256" key="8">
    <source>
        <dbReference type="ARBA" id="ARBA00023136"/>
    </source>
</evidence>
<dbReference type="GO" id="GO:0016887">
    <property type="term" value="F:ATP hydrolysis activity"/>
    <property type="evidence" value="ECO:0007669"/>
    <property type="project" value="InterPro"/>
</dbReference>
<feature type="transmembrane region" description="Helical" evidence="9">
    <location>
        <begin position="471"/>
        <end position="496"/>
    </location>
</feature>
<dbReference type="Pfam" id="PF00005">
    <property type="entry name" value="ABC_tran"/>
    <property type="match status" value="1"/>
</dbReference>
<dbReference type="OMA" id="VAKQEMR"/>
<feature type="transmembrane region" description="Helical" evidence="9">
    <location>
        <begin position="502"/>
        <end position="522"/>
    </location>
</feature>
<feature type="domain" description="ABC transporter" evidence="10">
    <location>
        <begin position="9"/>
        <end position="263"/>
    </location>
</feature>